<name>A0A9Y1FPL8_9ARCH</name>
<evidence type="ECO:0000313" key="1">
    <source>
        <dbReference type="EMBL" id="UJG44291.1"/>
    </source>
</evidence>
<accession>A0A9Y1FPL8</accession>
<dbReference type="EMBL" id="CP084167">
    <property type="protein sequence ID" value="UJG44291.1"/>
    <property type="molecule type" value="Genomic_DNA"/>
</dbReference>
<sequence>MRFLKPSILVINSCGKKKSIHHEEQPTCKDLETKDQRERVKEKFSSLLTEAGELYTGGQAVAIKKAVNVLSSKAEVDYYIISAGFGLVSENELLPPYECSFSGLSKKAIKERAEKLAIPESIRHLSKKTYDLVYLSLGKDYLVSLGNLKDIANLGQEIVFFGKVKDLPSNFHSFSTYDFVGKKTTKPIFKEPIGATVLAKGTIFLNFAIEYVPGLSFKEWWEEKLGLVEKYLTTEKEENITKRKKSTIRKLAIDINYNRQTDYLLDNTITSIISDFVKSNFTADELKALSEAINNLTSMNIKQAEKIETYRSKFSSKLTIYEKIIDKYNQLFGIIKTKIDSKICEQKELLISNEFANQIRVKQEKMKITKNKLNETKFVIIKKIVQLSRKNRKL</sequence>
<proteinExistence type="predicted"/>
<reference evidence="1" key="1">
    <citation type="journal article" date="2022" name="Nat. Microbiol.">
        <title>Unique mobile elements and scalable gene flow at the prokaryote-eukaryote boundary revealed by circularized Asgard archaea genomes.</title>
        <authorList>
            <person name="Wu F."/>
            <person name="Speth D.R."/>
            <person name="Philosof A."/>
            <person name="Cremiere A."/>
            <person name="Narayanan A."/>
            <person name="Barco R.A."/>
            <person name="Connon S.A."/>
            <person name="Amend J.P."/>
            <person name="Antoshechkin I.A."/>
            <person name="Orphan V.J."/>
        </authorList>
    </citation>
    <scope>NUCLEOTIDE SEQUENCE</scope>
    <source>
        <strain evidence="1">PR6</strain>
    </source>
</reference>
<organism evidence="1">
    <name type="scientific">Candidatus Heimdallarchaeum endolithica</name>
    <dbReference type="NCBI Taxonomy" id="2876572"/>
    <lineage>
        <taxon>Archaea</taxon>
        <taxon>Promethearchaeati</taxon>
        <taxon>Candidatus Heimdallarchaeota</taxon>
        <taxon>Candidatus Heimdallarchaeia (ex Rinke et al. 2021) (nom. nud.)</taxon>
        <taxon>Candidatus Heimdallarchaeales</taxon>
        <taxon>Candidatus Heimdallarchaeaceae</taxon>
        <taxon>Candidatus Heimdallarchaeum</taxon>
    </lineage>
</organism>
<gene>
    <name evidence="1" type="ORF">K9W46_03690</name>
</gene>
<dbReference type="AlphaFoldDB" id="A0A9Y1FPL8"/>
<dbReference type="Proteomes" id="UP001200513">
    <property type="component" value="Chromosome"/>
</dbReference>
<protein>
    <submittedName>
        <fullName evidence="1">Uncharacterized protein</fullName>
    </submittedName>
</protein>